<dbReference type="Gene3D" id="3.40.50.2000">
    <property type="entry name" value="Glycogen Phosphorylase B"/>
    <property type="match status" value="1"/>
</dbReference>
<evidence type="ECO:0000313" key="3">
    <source>
        <dbReference type="EMBL" id="GAG14561.1"/>
    </source>
</evidence>
<dbReference type="GO" id="GO:0016757">
    <property type="term" value="F:glycosyltransferase activity"/>
    <property type="evidence" value="ECO:0007669"/>
    <property type="project" value="InterPro"/>
</dbReference>
<dbReference type="SUPFAM" id="SSF53756">
    <property type="entry name" value="UDP-Glycosyltransferase/glycogen phosphorylase"/>
    <property type="match status" value="1"/>
</dbReference>
<dbReference type="InterPro" id="IPR001296">
    <property type="entry name" value="Glyco_trans_1"/>
</dbReference>
<sequence>DYLRYRGPAEPDDIHAIYQAADAFLFASSCENLPNILIEAMSSSLPIASSKAGPMPEVLKDAGLYFDPRDVADIARAMGELVADPDLRRRLAERAFRLARGYSWERCARSTFDFIAGPAAE</sequence>
<gene>
    <name evidence="3" type="ORF">S01H1_55817</name>
</gene>
<feature type="non-terminal residue" evidence="3">
    <location>
        <position position="1"/>
    </location>
</feature>
<protein>
    <recommendedName>
        <fullName evidence="2">Glycosyl transferase family 1 domain-containing protein</fullName>
    </recommendedName>
</protein>
<name>X0WPF5_9ZZZZ</name>
<accession>X0WPF5</accession>
<dbReference type="PANTHER" id="PTHR46401">
    <property type="entry name" value="GLYCOSYLTRANSFERASE WBBK-RELATED"/>
    <property type="match status" value="1"/>
</dbReference>
<dbReference type="AlphaFoldDB" id="X0WPF5"/>
<reference evidence="3" key="1">
    <citation type="journal article" date="2014" name="Front. Microbiol.">
        <title>High frequency of phylogenetically diverse reductive dehalogenase-homologous genes in deep subseafloor sedimentary metagenomes.</title>
        <authorList>
            <person name="Kawai M."/>
            <person name="Futagami T."/>
            <person name="Toyoda A."/>
            <person name="Takaki Y."/>
            <person name="Nishi S."/>
            <person name="Hori S."/>
            <person name="Arai W."/>
            <person name="Tsubouchi T."/>
            <person name="Morono Y."/>
            <person name="Uchiyama I."/>
            <person name="Ito T."/>
            <person name="Fujiyama A."/>
            <person name="Inagaki F."/>
            <person name="Takami H."/>
        </authorList>
    </citation>
    <scope>NUCLEOTIDE SEQUENCE</scope>
    <source>
        <strain evidence="3">Expedition CK06-06</strain>
    </source>
</reference>
<dbReference type="Pfam" id="PF00534">
    <property type="entry name" value="Glycos_transf_1"/>
    <property type="match status" value="1"/>
</dbReference>
<evidence type="ECO:0000259" key="2">
    <source>
        <dbReference type="Pfam" id="PF00534"/>
    </source>
</evidence>
<dbReference type="EMBL" id="BARS01036300">
    <property type="protein sequence ID" value="GAG14561.1"/>
    <property type="molecule type" value="Genomic_DNA"/>
</dbReference>
<comment type="caution">
    <text evidence="3">The sequence shown here is derived from an EMBL/GenBank/DDBJ whole genome shotgun (WGS) entry which is preliminary data.</text>
</comment>
<dbReference type="PANTHER" id="PTHR46401:SF2">
    <property type="entry name" value="GLYCOSYLTRANSFERASE WBBK-RELATED"/>
    <property type="match status" value="1"/>
</dbReference>
<dbReference type="GO" id="GO:0009103">
    <property type="term" value="P:lipopolysaccharide biosynthetic process"/>
    <property type="evidence" value="ECO:0007669"/>
    <property type="project" value="TreeGrafter"/>
</dbReference>
<keyword evidence="1" id="KW-0808">Transferase</keyword>
<organism evidence="3">
    <name type="scientific">marine sediment metagenome</name>
    <dbReference type="NCBI Taxonomy" id="412755"/>
    <lineage>
        <taxon>unclassified sequences</taxon>
        <taxon>metagenomes</taxon>
        <taxon>ecological metagenomes</taxon>
    </lineage>
</organism>
<evidence type="ECO:0000256" key="1">
    <source>
        <dbReference type="ARBA" id="ARBA00022679"/>
    </source>
</evidence>
<feature type="domain" description="Glycosyl transferase family 1" evidence="2">
    <location>
        <begin position="9"/>
        <end position="95"/>
    </location>
</feature>
<proteinExistence type="predicted"/>